<dbReference type="AlphaFoldDB" id="A0A2G2YSD7"/>
<dbReference type="InterPro" id="IPR007681">
    <property type="entry name" value="Mog1"/>
</dbReference>
<reference evidence="4 5" key="2">
    <citation type="journal article" date="2017" name="Genome Biol.">
        <title>New reference genome sequences of hot pepper reveal the massive evolution of plant disease-resistance genes by retroduplication.</title>
        <authorList>
            <person name="Kim S."/>
            <person name="Park J."/>
            <person name="Yeom S.I."/>
            <person name="Kim Y.M."/>
            <person name="Seo E."/>
            <person name="Kim K.T."/>
            <person name="Kim M.S."/>
            <person name="Lee J.M."/>
            <person name="Cheong K."/>
            <person name="Shin H.S."/>
            <person name="Kim S.B."/>
            <person name="Han K."/>
            <person name="Lee J."/>
            <person name="Park M."/>
            <person name="Lee H.A."/>
            <person name="Lee H.Y."/>
            <person name="Lee Y."/>
            <person name="Oh S."/>
            <person name="Lee J.H."/>
            <person name="Choi E."/>
            <person name="Choi E."/>
            <person name="Lee S.E."/>
            <person name="Jeon J."/>
            <person name="Kim H."/>
            <person name="Choi G."/>
            <person name="Song H."/>
            <person name="Lee J."/>
            <person name="Lee S.C."/>
            <person name="Kwon J.K."/>
            <person name="Lee H.Y."/>
            <person name="Koo N."/>
            <person name="Hong Y."/>
            <person name="Kim R.W."/>
            <person name="Kang W.H."/>
            <person name="Huh J.H."/>
            <person name="Kang B.C."/>
            <person name="Yang T.J."/>
            <person name="Lee Y.H."/>
            <person name="Bennetzen J.L."/>
            <person name="Choi D."/>
        </authorList>
    </citation>
    <scope>NUCLEOTIDE SEQUENCE [LARGE SCALE GENOMIC DNA]</scope>
    <source>
        <strain evidence="5">cv. CM334</strain>
    </source>
</reference>
<dbReference type="STRING" id="4072.A0A2G2YSD7"/>
<protein>
    <submittedName>
        <fullName evidence="4">Uncharacterized protein</fullName>
    </submittedName>
</protein>
<dbReference type="GO" id="GO:0015031">
    <property type="term" value="P:protein transport"/>
    <property type="evidence" value="ECO:0007669"/>
    <property type="project" value="UniProtKB-KW"/>
</dbReference>
<reference evidence="4 5" key="1">
    <citation type="journal article" date="2014" name="Nat. Genet.">
        <title>Genome sequence of the hot pepper provides insights into the evolution of pungency in Capsicum species.</title>
        <authorList>
            <person name="Kim S."/>
            <person name="Park M."/>
            <person name="Yeom S.I."/>
            <person name="Kim Y.M."/>
            <person name="Lee J.M."/>
            <person name="Lee H.A."/>
            <person name="Seo E."/>
            <person name="Choi J."/>
            <person name="Cheong K."/>
            <person name="Kim K.T."/>
            <person name="Jung K."/>
            <person name="Lee G.W."/>
            <person name="Oh S.K."/>
            <person name="Bae C."/>
            <person name="Kim S.B."/>
            <person name="Lee H.Y."/>
            <person name="Kim S.Y."/>
            <person name="Kim M.S."/>
            <person name="Kang B.C."/>
            <person name="Jo Y.D."/>
            <person name="Yang H.B."/>
            <person name="Jeong H.J."/>
            <person name="Kang W.H."/>
            <person name="Kwon J.K."/>
            <person name="Shin C."/>
            <person name="Lim J.Y."/>
            <person name="Park J.H."/>
            <person name="Huh J.H."/>
            <person name="Kim J.S."/>
            <person name="Kim B.D."/>
            <person name="Cohen O."/>
            <person name="Paran I."/>
            <person name="Suh M.C."/>
            <person name="Lee S.B."/>
            <person name="Kim Y.K."/>
            <person name="Shin Y."/>
            <person name="Noh S.J."/>
            <person name="Park J."/>
            <person name="Seo Y.S."/>
            <person name="Kwon S.Y."/>
            <person name="Kim H.A."/>
            <person name="Park J.M."/>
            <person name="Kim H.J."/>
            <person name="Choi S.B."/>
            <person name="Bosland P.W."/>
            <person name="Reeves G."/>
            <person name="Jo S.H."/>
            <person name="Lee B.W."/>
            <person name="Cho H.T."/>
            <person name="Choi H.S."/>
            <person name="Lee M.S."/>
            <person name="Yu Y."/>
            <person name="Do Choi Y."/>
            <person name="Park B.S."/>
            <person name="van Deynze A."/>
            <person name="Ashrafi H."/>
            <person name="Hill T."/>
            <person name="Kim W.T."/>
            <person name="Pai H.S."/>
            <person name="Ahn H.K."/>
            <person name="Yeam I."/>
            <person name="Giovannoni J.J."/>
            <person name="Rose J.K."/>
            <person name="Sorensen I."/>
            <person name="Lee S.J."/>
            <person name="Kim R.W."/>
            <person name="Choi I.Y."/>
            <person name="Choi B.S."/>
            <person name="Lim J.S."/>
            <person name="Lee Y.H."/>
            <person name="Choi D."/>
        </authorList>
    </citation>
    <scope>NUCLEOTIDE SEQUENCE [LARGE SCALE GENOMIC DNA]</scope>
    <source>
        <strain evidence="5">cv. CM334</strain>
    </source>
</reference>
<dbReference type="GO" id="GO:0005085">
    <property type="term" value="F:guanyl-nucleotide exchange factor activity"/>
    <property type="evidence" value="ECO:0000318"/>
    <property type="project" value="GO_Central"/>
</dbReference>
<dbReference type="GO" id="GO:0005634">
    <property type="term" value="C:nucleus"/>
    <property type="evidence" value="ECO:0000318"/>
    <property type="project" value="GO_Central"/>
</dbReference>
<dbReference type="Proteomes" id="UP000222542">
    <property type="component" value="Unassembled WGS sequence"/>
</dbReference>
<comment type="caution">
    <text evidence="4">The sequence shown here is derived from an EMBL/GenBank/DDBJ whole genome shotgun (WGS) entry which is preliminary data.</text>
</comment>
<evidence type="ECO:0000313" key="4">
    <source>
        <dbReference type="EMBL" id="PHT72585.1"/>
    </source>
</evidence>
<dbReference type="Gramene" id="PHT72585">
    <property type="protein sequence ID" value="PHT72585"/>
    <property type="gene ID" value="T459_23370"/>
</dbReference>
<evidence type="ECO:0000256" key="1">
    <source>
        <dbReference type="ARBA" id="ARBA00010307"/>
    </source>
</evidence>
<proteinExistence type="inferred from homology"/>
<dbReference type="PANTHER" id="PTHR15837">
    <property type="entry name" value="RAN GUANINE NUCLEOTIDE RELEASE FACTOR"/>
    <property type="match status" value="1"/>
</dbReference>
<accession>A0A2G2YSD7</accession>
<comment type="similarity">
    <text evidence="1">Belongs to the MOG1 family.</text>
</comment>
<evidence type="ECO:0000256" key="3">
    <source>
        <dbReference type="ARBA" id="ARBA00022927"/>
    </source>
</evidence>
<keyword evidence="5" id="KW-1185">Reference proteome</keyword>
<dbReference type="InterPro" id="IPR016123">
    <property type="entry name" value="Mog1/PsbP_a/b/a-sand"/>
</dbReference>
<keyword evidence="3" id="KW-0653">Protein transport</keyword>
<dbReference type="GO" id="GO:0031267">
    <property type="term" value="F:small GTPase binding"/>
    <property type="evidence" value="ECO:0000318"/>
    <property type="project" value="GO_Central"/>
</dbReference>
<keyword evidence="2" id="KW-0813">Transport</keyword>
<dbReference type="SUPFAM" id="SSF55724">
    <property type="entry name" value="Mog1p/PsbP-like"/>
    <property type="match status" value="1"/>
</dbReference>
<dbReference type="EMBL" id="AYRZ02000009">
    <property type="protein sequence ID" value="PHT72585.1"/>
    <property type="molecule type" value="Genomic_DNA"/>
</dbReference>
<evidence type="ECO:0000313" key="5">
    <source>
        <dbReference type="Proteomes" id="UP000222542"/>
    </source>
</evidence>
<dbReference type="Gene3D" id="3.40.1000.10">
    <property type="entry name" value="Mog1/PsbP, alpha/beta/alpha sandwich"/>
    <property type="match status" value="1"/>
</dbReference>
<name>A0A2G2YSD7_CAPAN</name>
<gene>
    <name evidence="4" type="ORF">T459_23370</name>
</gene>
<organism evidence="4 5">
    <name type="scientific">Capsicum annuum</name>
    <name type="common">Capsicum pepper</name>
    <dbReference type="NCBI Taxonomy" id="4072"/>
    <lineage>
        <taxon>Eukaryota</taxon>
        <taxon>Viridiplantae</taxon>
        <taxon>Streptophyta</taxon>
        <taxon>Embryophyta</taxon>
        <taxon>Tracheophyta</taxon>
        <taxon>Spermatophyta</taxon>
        <taxon>Magnoliopsida</taxon>
        <taxon>eudicotyledons</taxon>
        <taxon>Gunneridae</taxon>
        <taxon>Pentapetalae</taxon>
        <taxon>asterids</taxon>
        <taxon>lamiids</taxon>
        <taxon>Solanales</taxon>
        <taxon>Solanaceae</taxon>
        <taxon>Solanoideae</taxon>
        <taxon>Capsiceae</taxon>
        <taxon>Capsicum</taxon>
    </lineage>
</organism>
<dbReference type="PANTHER" id="PTHR15837:SF0">
    <property type="entry name" value="RAN GUANINE NUCLEOTIDE RELEASE FACTOR"/>
    <property type="match status" value="1"/>
</dbReference>
<sequence>MNRFPRKITELSAVFEDPGLCYRNMPAVITTAVGQMAASKGRQGKEAQNLVQVYQANIRLKEIETDILITAYEPLVIKKVGMITQSTPAILKAIVSLDLLFNIFFVYLCDCSPLSETASAAGVGVAIPAAESGVVPMDGS</sequence>
<dbReference type="Pfam" id="PF04603">
    <property type="entry name" value="Mog1"/>
    <property type="match status" value="1"/>
</dbReference>
<evidence type="ECO:0000256" key="2">
    <source>
        <dbReference type="ARBA" id="ARBA00022448"/>
    </source>
</evidence>